<dbReference type="Gene3D" id="1.10.357.10">
    <property type="entry name" value="Tetracycline Repressor, domain 2"/>
    <property type="match status" value="1"/>
</dbReference>
<dbReference type="SUPFAM" id="SSF48498">
    <property type="entry name" value="Tetracyclin repressor-like, C-terminal domain"/>
    <property type="match status" value="1"/>
</dbReference>
<dbReference type="InterPro" id="IPR001647">
    <property type="entry name" value="HTH_TetR"/>
</dbReference>
<accession>A0ABY2BLR7</accession>
<feature type="compositionally biased region" description="Low complexity" evidence="5">
    <location>
        <begin position="218"/>
        <end position="242"/>
    </location>
</feature>
<dbReference type="SUPFAM" id="SSF46689">
    <property type="entry name" value="Homeodomain-like"/>
    <property type="match status" value="1"/>
</dbReference>
<feature type="region of interest" description="Disordered" evidence="5">
    <location>
        <begin position="210"/>
        <end position="265"/>
    </location>
</feature>
<dbReference type="Proteomes" id="UP000295818">
    <property type="component" value="Unassembled WGS sequence"/>
</dbReference>
<sequence length="265" mass="28387">MTETVEAARLTKKGRATKERIVSAAAGLIFEYGVAGTSIEDVRKAAGVSGSQMAHYFHDKRRLVIDVVGHQADVVVRLHRQPEMGRLDSFADLRHWADLHVQRQVERGCTGGCDFGSLAAELVESDGDTRQQLASGFDRWEGVLREGLQAMYDRGDLRPEADPDKLATTLLATLQGGLLLTQTKRDPAPLATALDATLTYIESFATDPASVRTNRTSAGAPTADPRPARPAPADAASAFPASNDSTSAEAASADPESGGRWEWDG</sequence>
<gene>
    <name evidence="7" type="ORF">EV644_105353</name>
</gene>
<evidence type="ECO:0000313" key="7">
    <source>
        <dbReference type="EMBL" id="TCO24319.1"/>
    </source>
</evidence>
<dbReference type="Pfam" id="PF16925">
    <property type="entry name" value="TetR_C_13"/>
    <property type="match status" value="1"/>
</dbReference>
<evidence type="ECO:0000256" key="2">
    <source>
        <dbReference type="ARBA" id="ARBA00023125"/>
    </source>
</evidence>
<evidence type="ECO:0000313" key="8">
    <source>
        <dbReference type="Proteomes" id="UP000295818"/>
    </source>
</evidence>
<keyword evidence="1" id="KW-0805">Transcription regulation</keyword>
<dbReference type="EMBL" id="SLWM01000005">
    <property type="protein sequence ID" value="TCO24319.1"/>
    <property type="molecule type" value="Genomic_DNA"/>
</dbReference>
<evidence type="ECO:0000256" key="4">
    <source>
        <dbReference type="PROSITE-ProRule" id="PRU00335"/>
    </source>
</evidence>
<dbReference type="InterPro" id="IPR036271">
    <property type="entry name" value="Tet_transcr_reg_TetR-rel_C_sf"/>
</dbReference>
<dbReference type="PANTHER" id="PTHR47506:SF3">
    <property type="entry name" value="HTH-TYPE TRANSCRIPTIONAL REGULATOR LMRA"/>
    <property type="match status" value="1"/>
</dbReference>
<evidence type="ECO:0000259" key="6">
    <source>
        <dbReference type="PROSITE" id="PS50977"/>
    </source>
</evidence>
<keyword evidence="2 4" id="KW-0238">DNA-binding</keyword>
<dbReference type="InterPro" id="IPR011075">
    <property type="entry name" value="TetR_C"/>
</dbReference>
<dbReference type="RefSeq" id="WP_241998273.1">
    <property type="nucleotide sequence ID" value="NZ_SLWM01000005.1"/>
</dbReference>
<name>A0ABY2BLR7_9ACTN</name>
<dbReference type="Pfam" id="PF00440">
    <property type="entry name" value="TetR_N"/>
    <property type="match status" value="1"/>
</dbReference>
<dbReference type="PROSITE" id="PS50977">
    <property type="entry name" value="HTH_TETR_2"/>
    <property type="match status" value="1"/>
</dbReference>
<keyword evidence="8" id="KW-1185">Reference proteome</keyword>
<dbReference type="PANTHER" id="PTHR47506">
    <property type="entry name" value="TRANSCRIPTIONAL REGULATORY PROTEIN"/>
    <property type="match status" value="1"/>
</dbReference>
<proteinExistence type="predicted"/>
<evidence type="ECO:0000256" key="3">
    <source>
        <dbReference type="ARBA" id="ARBA00023163"/>
    </source>
</evidence>
<dbReference type="InterPro" id="IPR009057">
    <property type="entry name" value="Homeodomain-like_sf"/>
</dbReference>
<organism evidence="7 8">
    <name type="scientific">Kribbella orskensis</name>
    <dbReference type="NCBI Taxonomy" id="2512216"/>
    <lineage>
        <taxon>Bacteria</taxon>
        <taxon>Bacillati</taxon>
        <taxon>Actinomycetota</taxon>
        <taxon>Actinomycetes</taxon>
        <taxon>Propionibacteriales</taxon>
        <taxon>Kribbellaceae</taxon>
        <taxon>Kribbella</taxon>
    </lineage>
</organism>
<feature type="domain" description="HTH tetR-type" evidence="6">
    <location>
        <begin position="15"/>
        <end position="75"/>
    </location>
</feature>
<evidence type="ECO:0000256" key="1">
    <source>
        <dbReference type="ARBA" id="ARBA00023015"/>
    </source>
</evidence>
<comment type="caution">
    <text evidence="7">The sequence shown here is derived from an EMBL/GenBank/DDBJ whole genome shotgun (WGS) entry which is preliminary data.</text>
</comment>
<feature type="DNA-binding region" description="H-T-H motif" evidence="4">
    <location>
        <begin position="38"/>
        <end position="57"/>
    </location>
</feature>
<reference evidence="7 8" key="1">
    <citation type="journal article" date="2015" name="Stand. Genomic Sci.">
        <title>Genomic Encyclopedia of Bacterial and Archaeal Type Strains, Phase III: the genomes of soil and plant-associated and newly described type strains.</title>
        <authorList>
            <person name="Whitman W.B."/>
            <person name="Woyke T."/>
            <person name="Klenk H.P."/>
            <person name="Zhou Y."/>
            <person name="Lilburn T.G."/>
            <person name="Beck B.J."/>
            <person name="De Vos P."/>
            <person name="Vandamme P."/>
            <person name="Eisen J.A."/>
            <person name="Garrity G."/>
            <person name="Hugenholtz P."/>
            <person name="Kyrpides N.C."/>
        </authorList>
    </citation>
    <scope>NUCLEOTIDE SEQUENCE [LARGE SCALE GENOMIC DNA]</scope>
    <source>
        <strain evidence="7 8">VKM Ac-2538</strain>
    </source>
</reference>
<protein>
    <submittedName>
        <fullName evidence="7">TetR family transcriptional regulator</fullName>
    </submittedName>
</protein>
<keyword evidence="3" id="KW-0804">Transcription</keyword>
<evidence type="ECO:0000256" key="5">
    <source>
        <dbReference type="SAM" id="MobiDB-lite"/>
    </source>
</evidence>